<reference evidence="1 2" key="1">
    <citation type="journal article" date="2016" name="Nat. Commun.">
        <title>Thousands of microbial genomes shed light on interconnected biogeochemical processes in an aquifer system.</title>
        <authorList>
            <person name="Anantharaman K."/>
            <person name="Brown C.T."/>
            <person name="Hug L.A."/>
            <person name="Sharon I."/>
            <person name="Castelle C.J."/>
            <person name="Probst A.J."/>
            <person name="Thomas B.C."/>
            <person name="Singh A."/>
            <person name="Wilkins M.J."/>
            <person name="Karaoz U."/>
            <person name="Brodie E.L."/>
            <person name="Williams K.H."/>
            <person name="Hubbard S.S."/>
            <person name="Banfield J.F."/>
        </authorList>
    </citation>
    <scope>NUCLEOTIDE SEQUENCE [LARGE SCALE GENOMIC DNA]</scope>
</reference>
<accession>A0A1F4WHB7</accession>
<protein>
    <submittedName>
        <fullName evidence="1">Uncharacterized protein</fullName>
    </submittedName>
</protein>
<dbReference type="EMBL" id="MEWA01000049">
    <property type="protein sequence ID" value="OGC68323.1"/>
    <property type="molecule type" value="Genomic_DNA"/>
</dbReference>
<proteinExistence type="predicted"/>
<gene>
    <name evidence="1" type="ORF">A2415_04540</name>
</gene>
<dbReference type="AlphaFoldDB" id="A0A1F4WHB7"/>
<evidence type="ECO:0000313" key="1">
    <source>
        <dbReference type="EMBL" id="OGC68323.1"/>
    </source>
</evidence>
<organism evidence="1 2">
    <name type="scientific">candidate division WWE3 bacterium RIFOXYC1_FULL_39_7</name>
    <dbReference type="NCBI Taxonomy" id="1802643"/>
    <lineage>
        <taxon>Bacteria</taxon>
        <taxon>Katanobacteria</taxon>
    </lineage>
</organism>
<sequence length="90" mass="10728">MEKMKKLKKKTHTIRCLVSEEVFGRLLEYKLSKGIDMSEVINQLIQDKFATDKQYLEYELATAFRNLETVKFKARMYNLPYEIKEVMSDP</sequence>
<comment type="caution">
    <text evidence="1">The sequence shown here is derived from an EMBL/GenBank/DDBJ whole genome shotgun (WGS) entry which is preliminary data.</text>
</comment>
<name>A0A1F4WHB7_UNCKA</name>
<evidence type="ECO:0000313" key="2">
    <source>
        <dbReference type="Proteomes" id="UP000179113"/>
    </source>
</evidence>
<dbReference type="Proteomes" id="UP000179113">
    <property type="component" value="Unassembled WGS sequence"/>
</dbReference>